<keyword evidence="5" id="KW-1185">Reference proteome</keyword>
<accession>F7PI30</accession>
<gene>
    <name evidence="3" type="ORF">HLRTI_001331</name>
    <name evidence="2" type="ORF">HTIA_0070</name>
</gene>
<dbReference type="EMBL" id="HF571520">
    <property type="protein sequence ID" value="CCQ32221.1"/>
    <property type="molecule type" value="Genomic_DNA"/>
</dbReference>
<dbReference type="Proteomes" id="UP000003861">
    <property type="component" value="Unassembled WGS sequence"/>
</dbReference>
<reference evidence="3 4" key="2">
    <citation type="journal article" date="2013" name="PLoS ONE">
        <title>INDIGO - INtegrated Data Warehouse of MIcrobial GenOmes with Examples from the Red Sea Extremophiles.</title>
        <authorList>
            <person name="Alam I."/>
            <person name="Antunes A."/>
            <person name="Kamau A.A."/>
            <person name="Ba Alawi W."/>
            <person name="Kalkatawi M."/>
            <person name="Stingl U."/>
            <person name="Bajic V.B."/>
        </authorList>
    </citation>
    <scope>NUCLEOTIDE SEQUENCE [LARGE SCALE GENOMIC DNA]</scope>
    <source>
        <strain evidence="3 4">SARL4B</strain>
    </source>
</reference>
<dbReference type="HOGENOM" id="CLU_1173351_0_0_2"/>
<feature type="domain" description="Resolvase/invertase-type recombinase catalytic" evidence="1">
    <location>
        <begin position="4"/>
        <end position="157"/>
    </location>
</feature>
<name>F7PI30_9EURY</name>
<dbReference type="STRING" id="1033806.HTIA_0070"/>
<evidence type="ECO:0000313" key="2">
    <source>
        <dbReference type="EMBL" id="CCQ32221.1"/>
    </source>
</evidence>
<dbReference type="InterPro" id="IPR036162">
    <property type="entry name" value="Resolvase-like_N_sf"/>
</dbReference>
<organism evidence="3 4">
    <name type="scientific">Halorhabdus tiamatea SARL4B</name>
    <dbReference type="NCBI Taxonomy" id="1033806"/>
    <lineage>
        <taxon>Archaea</taxon>
        <taxon>Methanobacteriati</taxon>
        <taxon>Methanobacteriota</taxon>
        <taxon>Stenosarchaea group</taxon>
        <taxon>Halobacteria</taxon>
        <taxon>Halobacteriales</taxon>
        <taxon>Haloarculaceae</taxon>
        <taxon>Halorhabdus</taxon>
    </lineage>
</organism>
<dbReference type="RefSeq" id="WP_008525190.1">
    <property type="nucleotide sequence ID" value="NC_021921.1"/>
</dbReference>
<dbReference type="GeneID" id="59657613"/>
<evidence type="ECO:0000313" key="5">
    <source>
        <dbReference type="Proteomes" id="UP000015381"/>
    </source>
</evidence>
<dbReference type="GO" id="GO:0003677">
    <property type="term" value="F:DNA binding"/>
    <property type="evidence" value="ECO:0007669"/>
    <property type="project" value="InterPro"/>
</dbReference>
<dbReference type="OrthoDB" id="242623at2157"/>
<reference evidence="2 5" key="3">
    <citation type="journal article" date="2014" name="Environ. Microbiol.">
        <title>Halorhabdus tiamatea: proteogenomics and glycosidase activity measurements identify the first cultivated euryarchaeon from a deep-sea anoxic brine lake as potential polysaccharide degrader.</title>
        <authorList>
            <person name="Werner J."/>
            <person name="Ferrer M."/>
            <person name="Michel G."/>
            <person name="Mann A.J."/>
            <person name="Huang S."/>
            <person name="Juarez S."/>
            <person name="Ciordia S."/>
            <person name="Albar J.P."/>
            <person name="Alcaide M."/>
            <person name="La Cono V."/>
            <person name="Yakimov M.M."/>
            <person name="Antunes A."/>
            <person name="Taborda M."/>
            <person name="Da Costa M.S."/>
            <person name="Amann R.I."/>
            <person name="Gloeckner F.O."/>
            <person name="Golyshina O.V."/>
            <person name="Golyshin P.N."/>
            <person name="Teeling H."/>
        </authorList>
    </citation>
    <scope>NUCLEOTIDE SEQUENCE [LARGE SCALE GENOMIC DNA]</scope>
    <source>
        <strain evidence="5">SARL4B</strain>
        <strain evidence="2">Type strain: SARL4B</strain>
    </source>
</reference>
<dbReference type="KEGG" id="hti:HTIA_0070"/>
<dbReference type="AlphaFoldDB" id="F7PI30"/>
<evidence type="ECO:0000259" key="1">
    <source>
        <dbReference type="SMART" id="SM00857"/>
    </source>
</evidence>
<dbReference type="Gene3D" id="3.40.50.1390">
    <property type="entry name" value="Resolvase, N-terminal catalytic domain"/>
    <property type="match status" value="1"/>
</dbReference>
<protein>
    <submittedName>
        <fullName evidence="3">Resolvase domain protein</fullName>
    </submittedName>
</protein>
<sequence length="242" mass="27285">MKRALAWIRKSKGSDDDVGLELQREEVHALAEELGDEVDTLDLGVQTGFSTLTRDPDASTTWIDQHLDVQDTVEELRSGAYDVLVAFDDRRVARDEYFSVIEHAAVQGGCDVAFVSDDVETDDLAFDIQRRVERKTKDEEIKKSKAAVKEKQENGHFHGTVPFGLAFTADKMHLEKHPVEWDQLLDAIERRENGETLASIADDIGTSAPTVSRMTNRGVEWYEEKLREYGREEPVPHASNQG</sequence>
<evidence type="ECO:0000313" key="3">
    <source>
        <dbReference type="EMBL" id="ERJ06625.1"/>
    </source>
</evidence>
<dbReference type="SMART" id="SM00857">
    <property type="entry name" value="Resolvase"/>
    <property type="match status" value="1"/>
</dbReference>
<dbReference type="EMBL" id="AFNT02000012">
    <property type="protein sequence ID" value="ERJ06625.1"/>
    <property type="molecule type" value="Genomic_DNA"/>
</dbReference>
<dbReference type="GO" id="GO:0000150">
    <property type="term" value="F:DNA strand exchange activity"/>
    <property type="evidence" value="ECO:0007669"/>
    <property type="project" value="InterPro"/>
</dbReference>
<evidence type="ECO:0000313" key="4">
    <source>
        <dbReference type="Proteomes" id="UP000003861"/>
    </source>
</evidence>
<dbReference type="eggNOG" id="arCOG03162">
    <property type="taxonomic scope" value="Archaea"/>
</dbReference>
<proteinExistence type="predicted"/>
<reference evidence="3 4" key="1">
    <citation type="journal article" date="2011" name="J. Bacteriol.">
        <title>Genome sequence of Halorhabdus tiamatea, the first archaeon isolated from a deep-sea anoxic brine lake.</title>
        <authorList>
            <person name="Antunes A."/>
            <person name="Alam I."/>
            <person name="Bajic V.B."/>
            <person name="Stingl U."/>
        </authorList>
    </citation>
    <scope>NUCLEOTIDE SEQUENCE [LARGE SCALE GENOMIC DNA]</scope>
    <source>
        <strain evidence="3 4">SARL4B</strain>
    </source>
</reference>
<dbReference type="InterPro" id="IPR006119">
    <property type="entry name" value="Resolv_N"/>
</dbReference>
<dbReference type="Proteomes" id="UP000015381">
    <property type="component" value="Chromosome I"/>
</dbReference>